<feature type="compositionally biased region" description="Basic and acidic residues" evidence="1">
    <location>
        <begin position="15"/>
        <end position="25"/>
    </location>
</feature>
<keyword evidence="3" id="KW-1185">Reference proteome</keyword>
<name>W9CT55_SCLBF</name>
<dbReference type="HOGENOM" id="CLU_1489834_0_0_1"/>
<gene>
    <name evidence="2" type="ORF">SBOR_1851</name>
</gene>
<evidence type="ECO:0000313" key="2">
    <source>
        <dbReference type="EMBL" id="ESZ97769.1"/>
    </source>
</evidence>
<evidence type="ECO:0000256" key="1">
    <source>
        <dbReference type="SAM" id="MobiDB-lite"/>
    </source>
</evidence>
<dbReference type="EMBL" id="AYSA01000070">
    <property type="protein sequence ID" value="ESZ97769.1"/>
    <property type="molecule type" value="Genomic_DNA"/>
</dbReference>
<comment type="caution">
    <text evidence="2">The sequence shown here is derived from an EMBL/GenBank/DDBJ whole genome shotgun (WGS) entry which is preliminary data.</text>
</comment>
<dbReference type="Proteomes" id="UP000019487">
    <property type="component" value="Unassembled WGS sequence"/>
</dbReference>
<organism evidence="2 3">
    <name type="scientific">Sclerotinia borealis (strain F-4128)</name>
    <dbReference type="NCBI Taxonomy" id="1432307"/>
    <lineage>
        <taxon>Eukaryota</taxon>
        <taxon>Fungi</taxon>
        <taxon>Dikarya</taxon>
        <taxon>Ascomycota</taxon>
        <taxon>Pezizomycotina</taxon>
        <taxon>Leotiomycetes</taxon>
        <taxon>Helotiales</taxon>
        <taxon>Sclerotiniaceae</taxon>
        <taxon>Sclerotinia</taxon>
    </lineage>
</organism>
<feature type="region of interest" description="Disordered" evidence="1">
    <location>
        <begin position="72"/>
        <end position="112"/>
    </location>
</feature>
<accession>W9CT55</accession>
<proteinExistence type="predicted"/>
<feature type="compositionally biased region" description="Polar residues" evidence="1">
    <location>
        <begin position="92"/>
        <end position="107"/>
    </location>
</feature>
<evidence type="ECO:0000313" key="3">
    <source>
        <dbReference type="Proteomes" id="UP000019487"/>
    </source>
</evidence>
<feature type="region of interest" description="Disordered" evidence="1">
    <location>
        <begin position="1"/>
        <end position="56"/>
    </location>
</feature>
<dbReference type="AlphaFoldDB" id="W9CT55"/>
<sequence>MSPVIRRGRVVFPNTKDKDTTKMKAWDNSQRSNPSPPTTRKDEEDEGNLTITEKRDTPMLIRGVVLGASDKEIVPSVLPPNTRETERKSEGDSQAINPSSPATLDKTSPQKRDLMNTPLNMPRPPDGFLSALLGELSNVVGDPLVVVNSHTAFDDAIQKRENYRYAQCLAWTFWDGGNCCG</sequence>
<protein>
    <submittedName>
        <fullName evidence="2">Uncharacterized protein</fullName>
    </submittedName>
</protein>
<reference evidence="2 3" key="1">
    <citation type="journal article" date="2014" name="Genome Announc.">
        <title>Draft genome sequence of Sclerotinia borealis, a psychrophilic plant pathogenic fungus.</title>
        <authorList>
            <person name="Mardanov A.V."/>
            <person name="Beletsky A.V."/>
            <person name="Kadnikov V.V."/>
            <person name="Ignatov A.N."/>
            <person name="Ravin N.V."/>
        </authorList>
    </citation>
    <scope>NUCLEOTIDE SEQUENCE [LARGE SCALE GENOMIC DNA]</scope>
    <source>
        <strain evidence="3">F-4157</strain>
    </source>
</reference>